<comment type="caution">
    <text evidence="6">The sequence shown here is derived from an EMBL/GenBank/DDBJ whole genome shotgun (WGS) entry which is preliminary data.</text>
</comment>
<reference evidence="7" key="1">
    <citation type="journal article" date="2019" name="Int. J. Syst. Evol. Microbiol.">
        <title>The Global Catalogue of Microorganisms (GCM) 10K type strain sequencing project: providing services to taxonomists for standard genome sequencing and annotation.</title>
        <authorList>
            <consortium name="The Broad Institute Genomics Platform"/>
            <consortium name="The Broad Institute Genome Sequencing Center for Infectious Disease"/>
            <person name="Wu L."/>
            <person name="Ma J."/>
        </authorList>
    </citation>
    <scope>NUCLEOTIDE SEQUENCE [LARGE SCALE GENOMIC DNA]</scope>
    <source>
        <strain evidence="7">JCM 16925</strain>
    </source>
</reference>
<organism evidence="6 7">
    <name type="scientific">Streptomyces shaanxiensis</name>
    <dbReference type="NCBI Taxonomy" id="653357"/>
    <lineage>
        <taxon>Bacteria</taxon>
        <taxon>Bacillati</taxon>
        <taxon>Actinomycetota</taxon>
        <taxon>Actinomycetes</taxon>
        <taxon>Kitasatosporales</taxon>
        <taxon>Streptomycetaceae</taxon>
        <taxon>Streptomyces</taxon>
    </lineage>
</organism>
<dbReference type="PANTHER" id="PTHR23221:SF7">
    <property type="entry name" value="PHOSPHATIDYLINOSITOL-GLYCAN-SPECIFIC PHOSPHOLIPASE D"/>
    <property type="match status" value="1"/>
</dbReference>
<gene>
    <name evidence="6" type="ORF">GCM10022233_42160</name>
</gene>
<dbReference type="PRINTS" id="PR01185">
    <property type="entry name" value="INTEGRINA"/>
</dbReference>
<feature type="chain" id="PRO_5046574276" evidence="5">
    <location>
        <begin position="40"/>
        <end position="490"/>
    </location>
</feature>
<proteinExistence type="predicted"/>
<keyword evidence="4" id="KW-0325">Glycoprotein</keyword>
<dbReference type="PROSITE" id="PS51470">
    <property type="entry name" value="FG_GAP"/>
    <property type="match status" value="2"/>
</dbReference>
<evidence type="ECO:0000256" key="2">
    <source>
        <dbReference type="ARBA" id="ARBA00022737"/>
    </source>
</evidence>
<accession>A0ABP7VC46</accession>
<evidence type="ECO:0000256" key="5">
    <source>
        <dbReference type="SAM" id="SignalP"/>
    </source>
</evidence>
<dbReference type="SMART" id="SM00191">
    <property type="entry name" value="Int_alpha"/>
    <property type="match status" value="6"/>
</dbReference>
<dbReference type="RefSeq" id="WP_345014987.1">
    <property type="nucleotide sequence ID" value="NZ_BAAAZY010000011.1"/>
</dbReference>
<keyword evidence="2" id="KW-0677">Repeat</keyword>
<dbReference type="SUPFAM" id="SSF69318">
    <property type="entry name" value="Integrin alpha N-terminal domain"/>
    <property type="match status" value="1"/>
</dbReference>
<evidence type="ECO:0000256" key="1">
    <source>
        <dbReference type="ARBA" id="ARBA00022729"/>
    </source>
</evidence>
<dbReference type="Pfam" id="PF01839">
    <property type="entry name" value="FG-GAP"/>
    <property type="match status" value="4"/>
</dbReference>
<dbReference type="InterPro" id="IPR028994">
    <property type="entry name" value="Integrin_alpha_N"/>
</dbReference>
<evidence type="ECO:0000313" key="6">
    <source>
        <dbReference type="EMBL" id="GAA4063673.1"/>
    </source>
</evidence>
<sequence>MTSPRRTARARTRDRVTVALVAAALTPLALTLAAPAAHAATAAKPYDFNGDGRVDLAIGAPGATVGGKAKAGAVSVVYGSSGGLKTSTRTLLTQNAAGVPGAAETDDAFGSAVASADLDTDGYADLLIGAPGEDVGGDTNDGTVVVIWGSASGLSGARTLPNFNSLDSDRYGQALAAGDFDGDGDTDAAAGGTGTFDLSAVSGPITKSGTLSEGWGASLASSAQHPFSSSYGIEHLTAGPVAADGHVRLIVHGRQSGTDDAVTALADGDINFDAYWLEYLPYGYTSAVGDIDGDGYLDIAVGNHRETSADPSGALGGKVTVVHGGPDGPDSARTPLVLTQDTAGVPGASETGDNFGSEVSLGDVNGDGYADLAVGASGENSGAGAVTVLYGSASGLRTTGVQTFTQNTAGVPGTSEPNDRFGARVLLADHSGDPRAELTVSATGENGDGAIWSLRGATTGVTTGGAISFGPATTGVSTAGGPGYGSALNS</sequence>
<evidence type="ECO:0000313" key="7">
    <source>
        <dbReference type="Proteomes" id="UP001499984"/>
    </source>
</evidence>
<dbReference type="PANTHER" id="PTHR23221">
    <property type="entry name" value="GLYCOSYLPHOSPHATIDYLINOSITOL PHOSPHOLIPASE D"/>
    <property type="match status" value="1"/>
</dbReference>
<keyword evidence="7" id="KW-1185">Reference proteome</keyword>
<dbReference type="Gene3D" id="2.130.10.130">
    <property type="entry name" value="Integrin alpha, N-terminal"/>
    <property type="match status" value="3"/>
</dbReference>
<dbReference type="Proteomes" id="UP001499984">
    <property type="component" value="Unassembled WGS sequence"/>
</dbReference>
<dbReference type="EMBL" id="BAAAZY010000011">
    <property type="protein sequence ID" value="GAA4063673.1"/>
    <property type="molecule type" value="Genomic_DNA"/>
</dbReference>
<dbReference type="InterPro" id="IPR013517">
    <property type="entry name" value="FG-GAP"/>
</dbReference>
<keyword evidence="1 5" id="KW-0732">Signal</keyword>
<evidence type="ECO:0000256" key="4">
    <source>
        <dbReference type="ARBA" id="ARBA00023180"/>
    </source>
</evidence>
<protein>
    <submittedName>
        <fullName evidence="6">FG-GAP repeat protein</fullName>
    </submittedName>
</protein>
<name>A0ABP7VC46_9ACTN</name>
<keyword evidence="3" id="KW-0378">Hydrolase</keyword>
<dbReference type="InterPro" id="IPR013519">
    <property type="entry name" value="Int_alpha_beta-p"/>
</dbReference>
<dbReference type="InterPro" id="IPR000413">
    <property type="entry name" value="Integrin_alpha"/>
</dbReference>
<feature type="signal peptide" evidence="5">
    <location>
        <begin position="1"/>
        <end position="39"/>
    </location>
</feature>
<evidence type="ECO:0000256" key="3">
    <source>
        <dbReference type="ARBA" id="ARBA00022801"/>
    </source>
</evidence>